<protein>
    <submittedName>
        <fullName evidence="1">Uncharacterized protein</fullName>
    </submittedName>
</protein>
<keyword evidence="2" id="KW-1185">Reference proteome</keyword>
<dbReference type="AlphaFoldDB" id="A0A1S6U7Q8"/>
<proteinExistence type="predicted"/>
<reference evidence="2" key="1">
    <citation type="submission" date="2016-09" db="EMBL/GenBank/DDBJ databases">
        <title>Comparative genomics of the Campylobacter concisus group.</title>
        <authorList>
            <person name="Miller W.G."/>
            <person name="Yee E."/>
            <person name="Chapman M.H."/>
            <person name="Huynh S."/>
            <person name="Bono J.L."/>
            <person name="On S.L.W."/>
            <person name="StLeger J."/>
            <person name="Foster G."/>
            <person name="Parker C.T."/>
        </authorList>
    </citation>
    <scope>NUCLEOTIDE SEQUENCE [LARGE SCALE GENOMIC DNA]</scope>
    <source>
        <strain evidence="2">RM18021</strain>
    </source>
</reference>
<organism evidence="1 2">
    <name type="scientific">Campylobacter pinnipediorum subsp. caledonicus</name>
    <dbReference type="NCBI Taxonomy" id="1874362"/>
    <lineage>
        <taxon>Bacteria</taxon>
        <taxon>Pseudomonadati</taxon>
        <taxon>Campylobacterota</taxon>
        <taxon>Epsilonproteobacteria</taxon>
        <taxon>Campylobacterales</taxon>
        <taxon>Campylobacteraceae</taxon>
        <taxon>Campylobacter</taxon>
    </lineage>
</organism>
<gene>
    <name evidence="1" type="ORF">CPIN18021_0945</name>
</gene>
<accession>A0A1S6U7Q8</accession>
<dbReference type="KEGG" id="cpin:CPIN18020_0943"/>
<dbReference type="Pfam" id="PF19610">
    <property type="entry name" value="DUF6115"/>
    <property type="match status" value="1"/>
</dbReference>
<dbReference type="InterPro" id="IPR046118">
    <property type="entry name" value="DUF6115"/>
</dbReference>
<dbReference type="GeneID" id="56566580"/>
<dbReference type="Proteomes" id="UP000190868">
    <property type="component" value="Chromosome"/>
</dbReference>
<evidence type="ECO:0000313" key="1">
    <source>
        <dbReference type="EMBL" id="AQW87753.1"/>
    </source>
</evidence>
<name>A0A1S6U7Q8_9BACT</name>
<sequence>MEYILFIIFGVILIVMLGLIILKDLEANRKFARYEKALEGVIQENFNLKKQISTLSSVKDGEIVDLGALQDSLDSKIELSLNDKIMPIFNSLKNIESTIDEFQNEQQSRIYSLEERTRDFTKITSPDIQSDEDVIVRLFNEGKSVENIAKDLKIGVGRVEFVLKMHSLV</sequence>
<dbReference type="EMBL" id="CP017258">
    <property type="protein sequence ID" value="AQW87753.1"/>
    <property type="molecule type" value="Genomic_DNA"/>
</dbReference>
<dbReference type="RefSeq" id="WP_078423375.1">
    <property type="nucleotide sequence ID" value="NZ_CP017018.1"/>
</dbReference>
<evidence type="ECO:0000313" key="2">
    <source>
        <dbReference type="Proteomes" id="UP000190868"/>
    </source>
</evidence>